<evidence type="ECO:0000256" key="5">
    <source>
        <dbReference type="ARBA" id="ARBA00022729"/>
    </source>
</evidence>
<protein>
    <recommendedName>
        <fullName evidence="3">mannan endo-1,4-beta-mannosidase</fullName>
        <ecNumber evidence="3">3.2.1.78</ecNumber>
    </recommendedName>
</protein>
<gene>
    <name evidence="11" type="ORF">Voc01_037200</name>
</gene>
<dbReference type="InterPro" id="IPR017853">
    <property type="entry name" value="GH"/>
</dbReference>
<feature type="domain" description="Mannanase galactose-binding" evidence="9">
    <location>
        <begin position="516"/>
        <end position="637"/>
    </location>
</feature>
<evidence type="ECO:0000259" key="10">
    <source>
        <dbReference type="Pfam" id="PF26410"/>
    </source>
</evidence>
<dbReference type="Pfam" id="PF21253">
    <property type="entry name" value="Mann_GBD_bact"/>
    <property type="match status" value="1"/>
</dbReference>
<evidence type="ECO:0000256" key="1">
    <source>
        <dbReference type="ARBA" id="ARBA00001678"/>
    </source>
</evidence>
<organism evidence="11 12">
    <name type="scientific">Virgisporangium ochraceum</name>
    <dbReference type="NCBI Taxonomy" id="65505"/>
    <lineage>
        <taxon>Bacteria</taxon>
        <taxon>Bacillati</taxon>
        <taxon>Actinomycetota</taxon>
        <taxon>Actinomycetes</taxon>
        <taxon>Micromonosporales</taxon>
        <taxon>Micromonosporaceae</taxon>
        <taxon>Virgisporangium</taxon>
    </lineage>
</organism>
<keyword evidence="6" id="KW-0378">Hydrolase</keyword>
<sequence>MSRRFGVVTALLALIASVGAQAPAMAEPVQKKNLFVTRAGSDLRLDGHTFRFAGTNNYYLMYKSPLMVDDVFADAQAARFNVLRTWGFLDIGNQDGSNSIRGKADGVYFQYWDGTKPAYNDGPDGLQKLDYVLASARRHNIRLVIPLTNNWNDFGGMDQYVRWAGGSYHDDFYTNPTIKGWYKDWISHVLNRVNPLTGVAYRDDPTVMAWELGNEPRCLSAGAYPRSPNCTTATINAWADEMSRHIKSVDRNHLVGAGDEGFFCDDPNHEDWTRKCSEGVDTIALASLPAIDMMSFHIYPTAWGKDLPWTFEWIKRHVREANRIGKPVFWGEFGWLDKSTRNVVFKQWTDLFDAEGGDGWLYWILSGVQDDGTLYPDYDGYTVYCPSPVCTTLTNARDELLGPQRSRPPVADHDTAVAEFDQPVTLTPAANDVAYRTSVRASSIDLDPATAGQQKTRNGFALNPDGTVTFTPTPGQVGTVTGSYTIRDQAGRLSNVATLTVTVKPDAGAAVVISTFESGTDGWGPGSWLPDAGTVAQTTEFHPQGAYGLRLTVTADHWFGPALAAPLDLTGKQFFRAELRTGATGTSVSLAVQTGADYTWCQTPFPWVNANTTTTISFDLLTELSCAANLADVKALYLFLNAGTHDLDDIRAE</sequence>
<keyword evidence="7" id="KW-0326">Glycosidase</keyword>
<dbReference type="PANTHER" id="PTHR31451">
    <property type="match status" value="1"/>
</dbReference>
<keyword evidence="5 8" id="KW-0732">Signal</keyword>
<dbReference type="InterPro" id="IPR045053">
    <property type="entry name" value="MAN-like"/>
</dbReference>
<dbReference type="SUPFAM" id="SSF51445">
    <property type="entry name" value="(Trans)glycosidases"/>
    <property type="match status" value="1"/>
</dbReference>
<dbReference type="PANTHER" id="PTHR31451:SF39">
    <property type="entry name" value="MANNAN ENDO-1,4-BETA-MANNOSIDASE 1"/>
    <property type="match status" value="1"/>
</dbReference>
<dbReference type="EC" id="3.2.1.78" evidence="3"/>
<evidence type="ECO:0000256" key="8">
    <source>
        <dbReference type="SAM" id="SignalP"/>
    </source>
</evidence>
<name>A0A8J4EBT2_9ACTN</name>
<dbReference type="GO" id="GO:0000272">
    <property type="term" value="P:polysaccharide catabolic process"/>
    <property type="evidence" value="ECO:0007669"/>
    <property type="project" value="InterPro"/>
</dbReference>
<accession>A0A8J4EBT2</accession>
<feature type="domain" description="Glycoside hydrolase family 5" evidence="10">
    <location>
        <begin position="35"/>
        <end position="334"/>
    </location>
</feature>
<proteinExistence type="predicted"/>
<dbReference type="Proteomes" id="UP000635606">
    <property type="component" value="Unassembled WGS sequence"/>
</dbReference>
<feature type="signal peptide" evidence="8">
    <location>
        <begin position="1"/>
        <end position="26"/>
    </location>
</feature>
<evidence type="ECO:0000313" key="12">
    <source>
        <dbReference type="Proteomes" id="UP000635606"/>
    </source>
</evidence>
<evidence type="ECO:0000256" key="2">
    <source>
        <dbReference type="ARBA" id="ARBA00004613"/>
    </source>
</evidence>
<evidence type="ECO:0000259" key="9">
    <source>
        <dbReference type="Pfam" id="PF21253"/>
    </source>
</evidence>
<reference evidence="11" key="1">
    <citation type="submission" date="2021-01" db="EMBL/GenBank/DDBJ databases">
        <title>Whole genome shotgun sequence of Virgisporangium ochraceum NBRC 16418.</title>
        <authorList>
            <person name="Komaki H."/>
            <person name="Tamura T."/>
        </authorList>
    </citation>
    <scope>NUCLEOTIDE SEQUENCE</scope>
    <source>
        <strain evidence="11">NBRC 16418</strain>
    </source>
</reference>
<comment type="caution">
    <text evidence="11">The sequence shown here is derived from an EMBL/GenBank/DDBJ whole genome shotgun (WGS) entry which is preliminary data.</text>
</comment>
<dbReference type="GO" id="GO:0005576">
    <property type="term" value="C:extracellular region"/>
    <property type="evidence" value="ECO:0007669"/>
    <property type="project" value="UniProtKB-SubCell"/>
</dbReference>
<dbReference type="Gene3D" id="2.60.40.3440">
    <property type="match status" value="1"/>
</dbReference>
<keyword evidence="12" id="KW-1185">Reference proteome</keyword>
<dbReference type="InterPro" id="IPR001547">
    <property type="entry name" value="Glyco_hydro_5"/>
</dbReference>
<dbReference type="RefSeq" id="WP_203928741.1">
    <property type="nucleotide sequence ID" value="NZ_BOPH01000049.1"/>
</dbReference>
<dbReference type="SUPFAM" id="SSF49785">
    <property type="entry name" value="Galactose-binding domain-like"/>
    <property type="match status" value="1"/>
</dbReference>
<dbReference type="InterPro" id="IPR008979">
    <property type="entry name" value="Galactose-bd-like_sf"/>
</dbReference>
<comment type="subcellular location">
    <subcellularLocation>
        <location evidence="2">Secreted</location>
    </subcellularLocation>
</comment>
<dbReference type="GO" id="GO:0016985">
    <property type="term" value="F:mannan endo-1,4-beta-mannosidase activity"/>
    <property type="evidence" value="ECO:0007669"/>
    <property type="project" value="TreeGrafter"/>
</dbReference>
<evidence type="ECO:0000256" key="4">
    <source>
        <dbReference type="ARBA" id="ARBA00022525"/>
    </source>
</evidence>
<dbReference type="Pfam" id="PF17963">
    <property type="entry name" value="Big_9"/>
    <property type="match status" value="1"/>
</dbReference>
<comment type="catalytic activity">
    <reaction evidence="1">
        <text>Random hydrolysis of (1-&gt;4)-beta-D-mannosidic linkages in mannans, galactomannans and glucomannans.</text>
        <dbReference type="EC" id="3.2.1.78"/>
    </reaction>
</comment>
<dbReference type="EMBL" id="BOPH01000049">
    <property type="protein sequence ID" value="GIJ68803.1"/>
    <property type="molecule type" value="Genomic_DNA"/>
</dbReference>
<feature type="chain" id="PRO_5035203251" description="mannan endo-1,4-beta-mannosidase" evidence="8">
    <location>
        <begin position="27"/>
        <end position="653"/>
    </location>
</feature>
<dbReference type="Gene3D" id="2.60.120.260">
    <property type="entry name" value="Galactose-binding domain-like"/>
    <property type="match status" value="1"/>
</dbReference>
<keyword evidence="4" id="KW-0964">Secreted</keyword>
<evidence type="ECO:0000256" key="3">
    <source>
        <dbReference type="ARBA" id="ARBA00012706"/>
    </source>
</evidence>
<evidence type="ECO:0000256" key="7">
    <source>
        <dbReference type="ARBA" id="ARBA00023295"/>
    </source>
</evidence>
<evidence type="ECO:0000256" key="6">
    <source>
        <dbReference type="ARBA" id="ARBA00022801"/>
    </source>
</evidence>
<dbReference type="Gene3D" id="3.20.20.80">
    <property type="entry name" value="Glycosidases"/>
    <property type="match status" value="1"/>
</dbReference>
<dbReference type="InterPro" id="IPR049475">
    <property type="entry name" value="Mann_GBD_bact"/>
</dbReference>
<dbReference type="Pfam" id="PF26410">
    <property type="entry name" value="GH5_mannosidase"/>
    <property type="match status" value="1"/>
</dbReference>
<evidence type="ECO:0000313" key="11">
    <source>
        <dbReference type="EMBL" id="GIJ68803.1"/>
    </source>
</evidence>
<dbReference type="AlphaFoldDB" id="A0A8J4EBT2"/>